<dbReference type="Gene3D" id="1.50.10.10">
    <property type="match status" value="1"/>
</dbReference>
<dbReference type="Pfam" id="PF21307">
    <property type="entry name" value="Glyco_hydro_95_C"/>
    <property type="match status" value="1"/>
</dbReference>
<feature type="domain" description="Glycosyl hydrolase family 95 catalytic" evidence="4">
    <location>
        <begin position="403"/>
        <end position="811"/>
    </location>
</feature>
<evidence type="ECO:0000313" key="6">
    <source>
        <dbReference type="Proteomes" id="UP000076923"/>
    </source>
</evidence>
<dbReference type="InterPro" id="IPR027414">
    <property type="entry name" value="GH95_N_dom"/>
</dbReference>
<keyword evidence="6" id="KW-1185">Reference proteome</keyword>
<dbReference type="Pfam" id="PF22124">
    <property type="entry name" value="Glyco_hydro_95_cat"/>
    <property type="match status" value="1"/>
</dbReference>
<dbReference type="OrthoDB" id="9802600at2"/>
<comment type="caution">
    <text evidence="5">The sequence shown here is derived from an EMBL/GenBank/DDBJ whole genome shotgun (WGS) entry which is preliminary data.</text>
</comment>
<evidence type="ECO:0000256" key="1">
    <source>
        <dbReference type="SAM" id="SignalP"/>
    </source>
</evidence>
<name>A0A176TCZ1_9FLAO</name>
<dbReference type="Proteomes" id="UP000076923">
    <property type="component" value="Unassembled WGS sequence"/>
</dbReference>
<organism evidence="5 6">
    <name type="scientific">Polaribacter atrinae</name>
    <dbReference type="NCBI Taxonomy" id="1333662"/>
    <lineage>
        <taxon>Bacteria</taxon>
        <taxon>Pseudomonadati</taxon>
        <taxon>Bacteroidota</taxon>
        <taxon>Flavobacteriia</taxon>
        <taxon>Flavobacteriales</taxon>
        <taxon>Flavobacteriaceae</taxon>
    </lineage>
</organism>
<sequence>MKQKFSIVLLFLLTTIAYSQVSPIISTYNSETWYYINFKVGGAVLQDMGDGERLSTKVALENSDAQLWKLTGSMDKLVLTSKLGRTIDFVGNNFKTSISTNVDFKLVETLNQNLSPAWELQINGSSKAMNQLGGAGPEKELGEWSLGDDNNLLEFNLPLEMGFLPEKPAEVRMTGSASKPKSALSLWYREPATVWMTSALPIGNGEFGAMVFGGVAQEEIQFNDKSLWTGGKGGYGFYQNFGSLFINTNNITSVSNYRRTLDIENAVADVTFESNGVQYTREYFSSKVDDVVVIRLSSSASSMIDVDLILWDAHAITPKYQDNTISLDGKLDLLNFNTKIEVKNEGGTLSTFDGKITVKDADAVTIILRGKTNFSPSSPNYIFPKENLNRIVQDIVGSASNKSYESLKSDHISDYKSLFDRVSLDLGDMNNVIPTKDLVKAYDGGVQNNFLETLYFQYGRYLMISSARGMDSPSNLQGIWNNSNTPPWHSDLHANINVQMNYWLAENTNLSELHNTFLNYLYNEAIVHDQWKQNALDSGQTKGWTLYTENDIFGSNGGFATNYVVANAWVSMHLWQHYRYTLDKTFLLEKAYPVMKSSAEFWLERLVRDSDGSWVCPNEYSPEHGPEAENGVAHAQQLVWDLFNSTILTMDILGNDVAADIDFKKELQAKFESLDTGLAIDNDGHLREWKYSPRSVGQPGHRHISHLIGLYPGNQISPLIDQDIFNAAIVSLRDRGDEGTGWSMGWKINLWARALDGDHAHEILSGALNYVENTSNGGGVGGGVYGNLLDAHPPFQIDGNFGVTAGIAEMLLQSHTGTIQILPALPSVWKSGSVKGLRAIGLFEIDIDWNNNKATKIGIQSKSDSICVLNYPSIKEANIINKETGESVRFKVISDSIVSFLANKNVDYIVIFPN</sequence>
<evidence type="ECO:0000259" key="3">
    <source>
        <dbReference type="Pfam" id="PF21307"/>
    </source>
</evidence>
<dbReference type="InterPro" id="IPR008928">
    <property type="entry name" value="6-hairpin_glycosidase_sf"/>
</dbReference>
<feature type="chain" id="PRO_5008049814" description="Glycosyl hydrolase family 95 N-terminal domain-containing protein" evidence="1">
    <location>
        <begin position="20"/>
        <end position="914"/>
    </location>
</feature>
<protein>
    <recommendedName>
        <fullName evidence="7">Glycosyl hydrolase family 95 N-terminal domain-containing protein</fullName>
    </recommendedName>
</protein>
<dbReference type="InterPro" id="IPR049053">
    <property type="entry name" value="AFCA-like_C"/>
</dbReference>
<dbReference type="InterPro" id="IPR054363">
    <property type="entry name" value="GH95_cat"/>
</dbReference>
<dbReference type="Pfam" id="PF14498">
    <property type="entry name" value="Glyco_hyd_65N_2"/>
    <property type="match status" value="2"/>
</dbReference>
<feature type="domain" description="Glycosyl hydrolase family 95 N-terminal" evidence="2">
    <location>
        <begin position="238"/>
        <end position="375"/>
    </location>
</feature>
<dbReference type="GO" id="GO:0004560">
    <property type="term" value="F:alpha-L-fucosidase activity"/>
    <property type="evidence" value="ECO:0007669"/>
    <property type="project" value="TreeGrafter"/>
</dbReference>
<feature type="domain" description="Glycosyl hydrolase family 95 N-terminal" evidence="2">
    <location>
        <begin position="186"/>
        <end position="232"/>
    </location>
</feature>
<dbReference type="EMBL" id="LVWE01000028">
    <property type="protein sequence ID" value="OAD45511.1"/>
    <property type="molecule type" value="Genomic_DNA"/>
</dbReference>
<evidence type="ECO:0000259" key="2">
    <source>
        <dbReference type="Pfam" id="PF14498"/>
    </source>
</evidence>
<dbReference type="SUPFAM" id="SSF48208">
    <property type="entry name" value="Six-hairpin glycosidases"/>
    <property type="match status" value="1"/>
</dbReference>
<gene>
    <name evidence="5" type="ORF">LPB303_07115</name>
</gene>
<reference evidence="5 6" key="1">
    <citation type="submission" date="2016-02" db="EMBL/GenBank/DDBJ databases">
        <title>Draft genome sequence of Polaribacter atrinae KACC17473.</title>
        <authorList>
            <person name="Shin S.-K."/>
            <person name="Yi H."/>
        </authorList>
    </citation>
    <scope>NUCLEOTIDE SEQUENCE [LARGE SCALE GENOMIC DNA]</scope>
    <source>
        <strain evidence="5 6">KACC 17473</strain>
    </source>
</reference>
<dbReference type="GO" id="GO:0005975">
    <property type="term" value="P:carbohydrate metabolic process"/>
    <property type="evidence" value="ECO:0007669"/>
    <property type="project" value="InterPro"/>
</dbReference>
<feature type="signal peptide" evidence="1">
    <location>
        <begin position="1"/>
        <end position="19"/>
    </location>
</feature>
<feature type="domain" description="Alpha fucosidase A-like C-terminal" evidence="3">
    <location>
        <begin position="813"/>
        <end position="910"/>
    </location>
</feature>
<keyword evidence="1" id="KW-0732">Signal</keyword>
<accession>A0A176TCZ1</accession>
<dbReference type="InterPro" id="IPR012341">
    <property type="entry name" value="6hp_glycosidase-like_sf"/>
</dbReference>
<dbReference type="PANTHER" id="PTHR31084">
    <property type="entry name" value="ALPHA-L-FUCOSIDASE 2"/>
    <property type="match status" value="1"/>
</dbReference>
<proteinExistence type="predicted"/>
<dbReference type="Gene3D" id="2.70.98.50">
    <property type="entry name" value="putative glycoside hydrolase family protein from bacillus halodurans"/>
    <property type="match status" value="1"/>
</dbReference>
<evidence type="ECO:0000259" key="4">
    <source>
        <dbReference type="Pfam" id="PF22124"/>
    </source>
</evidence>
<evidence type="ECO:0008006" key="7">
    <source>
        <dbReference type="Google" id="ProtNLM"/>
    </source>
</evidence>
<dbReference type="RefSeq" id="WP_082864208.1">
    <property type="nucleotide sequence ID" value="NZ_CP150660.1"/>
</dbReference>
<evidence type="ECO:0000313" key="5">
    <source>
        <dbReference type="EMBL" id="OAD45511.1"/>
    </source>
</evidence>
<dbReference type="AlphaFoldDB" id="A0A176TCZ1"/>
<dbReference type="STRING" id="1333662.LPB303_07115"/>
<dbReference type="PANTHER" id="PTHR31084:SF19">
    <property type="entry name" value="GLYCOSYL HYDROLASE FAMILY 95 N-TERMINAL DOMAIN-CONTAINING PROTEIN"/>
    <property type="match status" value="1"/>
</dbReference>